<evidence type="ECO:0000313" key="3">
    <source>
        <dbReference type="EMBL" id="QIC67774.1"/>
    </source>
</evidence>
<dbReference type="RefSeq" id="WP_163171722.1">
    <property type="nucleotide sequence ID" value="NZ_CP044463.1"/>
</dbReference>
<dbReference type="InterPro" id="IPR012347">
    <property type="entry name" value="Ferritin-like"/>
</dbReference>
<feature type="chain" id="PRO_5041969256" evidence="1">
    <location>
        <begin position="29"/>
        <end position="196"/>
    </location>
</feature>
<proteinExistence type="predicted"/>
<organism evidence="3 4">
    <name type="scientific">Acinetobacter schindleri</name>
    <dbReference type="NCBI Taxonomy" id="108981"/>
    <lineage>
        <taxon>Bacteria</taxon>
        <taxon>Pseudomonadati</taxon>
        <taxon>Pseudomonadota</taxon>
        <taxon>Gammaproteobacteria</taxon>
        <taxon>Moraxellales</taxon>
        <taxon>Moraxellaceae</taxon>
        <taxon>Acinetobacter</taxon>
    </lineage>
</organism>
<dbReference type="PANTHER" id="PTHR38593:SF1">
    <property type="entry name" value="BLR2558 PROTEIN"/>
    <property type="match status" value="1"/>
</dbReference>
<dbReference type="InterPro" id="IPR025419">
    <property type="entry name" value="DUF4142"/>
</dbReference>
<dbReference type="AlphaFoldDB" id="A0AAE6WWZ3"/>
<keyword evidence="1" id="KW-0732">Signal</keyword>
<name>A0AAE6WWZ3_9GAMM</name>
<accession>A0AAE6WWZ3</accession>
<dbReference type="Pfam" id="PF13628">
    <property type="entry name" value="DUF4142"/>
    <property type="match status" value="1"/>
</dbReference>
<sequence>MKKMNMKNMIKCAAVSGVLVFAASQTMAMNQQSASESKNQSKAMQKAHQNLTESQVIKVVSTANNGEIKQARTVLPKLKTEEARKYAQMMINEHSANEKKGQTLASSLKLTPQVSGISTSLQKDSDNVVRKLSNSSTPDRDYMSSQVDVHRKVLNTIEKQLIPNAKNAELKNMLTQTRTAVAKHLKMAEDIVAKMK</sequence>
<evidence type="ECO:0000313" key="4">
    <source>
        <dbReference type="Proteomes" id="UP000503505"/>
    </source>
</evidence>
<dbReference type="EMBL" id="CP044463">
    <property type="protein sequence ID" value="QIC67774.1"/>
    <property type="molecule type" value="Genomic_DNA"/>
</dbReference>
<dbReference type="Proteomes" id="UP000503505">
    <property type="component" value="Chromosome"/>
</dbReference>
<reference evidence="3 4" key="1">
    <citation type="submission" date="2019-09" db="EMBL/GenBank/DDBJ databases">
        <title>Non-baumannii Acinetobacter spp. carrying blaNDM-1 isolated in China.</title>
        <authorList>
            <person name="Cui C."/>
            <person name="Chen C."/>
            <person name="Sun J."/>
            <person name="Liu Y."/>
        </authorList>
    </citation>
    <scope>NUCLEOTIDE SEQUENCE [LARGE SCALE GENOMIC DNA]</scope>
    <source>
        <strain evidence="3 4">HZE23-1</strain>
    </source>
</reference>
<gene>
    <name evidence="3" type="ORF">FSC10_10550</name>
</gene>
<dbReference type="PANTHER" id="PTHR38593">
    <property type="entry name" value="BLR2558 PROTEIN"/>
    <property type="match status" value="1"/>
</dbReference>
<feature type="signal peptide" evidence="1">
    <location>
        <begin position="1"/>
        <end position="28"/>
    </location>
</feature>
<evidence type="ECO:0000256" key="1">
    <source>
        <dbReference type="SAM" id="SignalP"/>
    </source>
</evidence>
<evidence type="ECO:0000259" key="2">
    <source>
        <dbReference type="Pfam" id="PF13628"/>
    </source>
</evidence>
<feature type="domain" description="DUF4142" evidence="2">
    <location>
        <begin position="53"/>
        <end position="191"/>
    </location>
</feature>
<dbReference type="Gene3D" id="1.20.1260.10">
    <property type="match status" value="1"/>
</dbReference>
<protein>
    <submittedName>
        <fullName evidence="3">DUF4142 domain-containing protein</fullName>
    </submittedName>
</protein>